<evidence type="ECO:0000259" key="4">
    <source>
        <dbReference type="Pfam" id="PF07727"/>
    </source>
</evidence>
<dbReference type="CDD" id="cd06222">
    <property type="entry name" value="RNase_H_like"/>
    <property type="match status" value="1"/>
</dbReference>
<name>A0A2N9IWN7_FAGSY</name>
<dbReference type="InterPro" id="IPR012337">
    <property type="entry name" value="RNaseH-like_sf"/>
</dbReference>
<dbReference type="InterPro" id="IPR044730">
    <property type="entry name" value="RNase_H-like_dom_plant"/>
</dbReference>
<feature type="domain" description="Reverse transcriptase Ty1/copia-type" evidence="4">
    <location>
        <begin position="167"/>
        <end position="272"/>
    </location>
</feature>
<dbReference type="Pfam" id="PF13456">
    <property type="entry name" value="RVT_3"/>
    <property type="match status" value="1"/>
</dbReference>
<dbReference type="InterPro" id="IPR036397">
    <property type="entry name" value="RNaseH_sf"/>
</dbReference>
<evidence type="ECO:0000259" key="2">
    <source>
        <dbReference type="Pfam" id="PF00078"/>
    </source>
</evidence>
<reference evidence="8" key="1">
    <citation type="submission" date="2018-02" db="EMBL/GenBank/DDBJ databases">
        <authorList>
            <person name="Cohen D.B."/>
            <person name="Kent A.D."/>
        </authorList>
    </citation>
    <scope>NUCLEOTIDE SEQUENCE</scope>
</reference>
<evidence type="ECO:0008006" key="9">
    <source>
        <dbReference type="Google" id="ProtNLM"/>
    </source>
</evidence>
<gene>
    <name evidence="8" type="ORF">FSB_LOCUS56441</name>
</gene>
<organism evidence="8">
    <name type="scientific">Fagus sylvatica</name>
    <name type="common">Beechnut</name>
    <dbReference type="NCBI Taxonomy" id="28930"/>
    <lineage>
        <taxon>Eukaryota</taxon>
        <taxon>Viridiplantae</taxon>
        <taxon>Streptophyta</taxon>
        <taxon>Embryophyta</taxon>
        <taxon>Tracheophyta</taxon>
        <taxon>Spermatophyta</taxon>
        <taxon>Magnoliopsida</taxon>
        <taxon>eudicotyledons</taxon>
        <taxon>Gunneridae</taxon>
        <taxon>Pentapetalae</taxon>
        <taxon>rosids</taxon>
        <taxon>fabids</taxon>
        <taxon>Fagales</taxon>
        <taxon>Fagaceae</taxon>
        <taxon>Fagus</taxon>
    </lineage>
</organism>
<dbReference type="PANTHER" id="PTHR33116:SF86">
    <property type="entry name" value="REVERSE TRANSCRIPTASE DOMAIN-CONTAINING PROTEIN"/>
    <property type="match status" value="1"/>
</dbReference>
<feature type="compositionally biased region" description="Polar residues" evidence="1">
    <location>
        <begin position="28"/>
        <end position="60"/>
    </location>
</feature>
<dbReference type="Pfam" id="PF13966">
    <property type="entry name" value="zf-RVT"/>
    <property type="match status" value="1"/>
</dbReference>
<feature type="region of interest" description="Disordered" evidence="1">
    <location>
        <begin position="1"/>
        <end position="78"/>
    </location>
</feature>
<feature type="domain" description="Reverse transcriptase" evidence="2">
    <location>
        <begin position="1157"/>
        <end position="1277"/>
    </location>
</feature>
<dbReference type="CDD" id="cd01650">
    <property type="entry name" value="RT_nLTR_like"/>
    <property type="match status" value="1"/>
</dbReference>
<dbReference type="GO" id="GO:0004523">
    <property type="term" value="F:RNA-DNA hybrid ribonuclease activity"/>
    <property type="evidence" value="ECO:0007669"/>
    <property type="project" value="InterPro"/>
</dbReference>
<dbReference type="Pfam" id="PF00078">
    <property type="entry name" value="RVT_1"/>
    <property type="match status" value="1"/>
</dbReference>
<feature type="compositionally biased region" description="Low complexity" evidence="1">
    <location>
        <begin position="10"/>
        <end position="25"/>
    </location>
</feature>
<feature type="domain" description="Reverse transcriptase zinc-binding" evidence="6">
    <location>
        <begin position="1593"/>
        <end position="1688"/>
    </location>
</feature>
<dbReference type="Pfam" id="PF03372">
    <property type="entry name" value="Exo_endo_phos"/>
    <property type="match status" value="1"/>
</dbReference>
<dbReference type="Gene3D" id="3.30.420.10">
    <property type="entry name" value="Ribonuclease H-like superfamily/Ribonuclease H"/>
    <property type="match status" value="1"/>
</dbReference>
<dbReference type="Pfam" id="PF14392">
    <property type="entry name" value="zf-CCHC_4"/>
    <property type="match status" value="1"/>
</dbReference>
<sequence>MDNSSPLDTSSQSPMDSSSPIPSVPIRGTTTSHSQSPTDASLPTNTSPESSMDNSSPLDTSSQSPMDSSSPIPSVPMRKSSRLIKVPSYLQDYHCNLASSNSTSLPSYVEVIHPIEYNLSYSHLCDSHKAFTLALSTHTKPQFYHEALHSPQWCEAMSKELIALEANHTWDLTSLPPGKHPIGCKWVYKLKFKSDGSIERYKTRLVAKGYNQQEGIDYFETFSLVAKLVTVRSFVAIAAAKGWSLTQLDVNNAFLHGDLDEEVFMTLPPGSTFIVVLVYVDDILLASNDPVSVTKLTAFLDDKFKLKDLRHAKYFLRLELARSAKGISLCQRKYTLDILQDAGVLASKHVRRLIGKLLYLTLTRPDISYLVSRLSQFMDQSRTPHLHAAHRVLQYLKGFESSLSCILWVQIHGLPPHLLDSATAHQIGGTIGKVCQESDEEEEMGWGELVRVRVTIDVHKPLCRGRKIGIGDDKVILVSFKYEKLPNFCYWCGLITHCDKDCSFWLRNRDTLEASKQQYGAWLRAPPGLPHRRKTVSVKGQVFRSQRASPSSAENFPTGKSDAAKSCPQKESNLGGDHEPHDLMPNSSPFDPLIPQKNPPDSIITEADVTAGFHAETHVPNQVTISPAHPIPILEDPMQLHYSSFSGGGWLPAPPLPMSYLMWNCRGLGIPGTVQELARLVREKDPLVLFVVESGLDNARLEVLRCQFHFSSKLVVPRREQGGGLAMFWKQEAHVSIKSFSHHHIDAIIDEGEPNSWRFTGFYGALETHRRHESWSLLRLLHTQSRLPWCCMGDFNELLSYEEKRGGPIRSHRQMQDFRDAIDHCGFEDLGYHGSPFTWCNNRLGTHTVWERLDRVLATTSWISLFPLAQVHHLHAVSSDHCPISIQFSHPLNSRPRPNRIFRFKEMWLSHTGCKETITSAWQTQKHGTAMFQVHDKLRSCRNSLRQWSRDSFGNVTRELKKKTLMLREAESESMKGKGHEKAHALKREVSTLLNREECMWRQRSRKKWLRWGDKDTSFFHHSATQRRRRNLISEIQDIHGNRYNSDEDIARTFEDHFVLLFSSSHPTEFDSALSGVHRVVTDEMNAELVREFTAEEVDSALKQMAPSTAPGPDGMSPLFYQSCWGLVGSDVSQAILSCLNSGSLLKAVNHTYITLIPKTQTPQKVSDFRPISLCNVIYKILSKVITNRLKHILPKIISETQSAFVPCRLITDNILVAFETLHHMKTARSGRPGSMALKLDMSKAYDRVEWVFLKQIMLKMGFATQWVNLVLECISTVSFSILINGAPRDNNLLFCRATRADCEAILQILSIYEAASGQQVNRDKTKLFFSKSTPTSVSTDLINLLGVPAIQEYEKYLGLPSFVGRSRKESFIQIKERIWSRLNGWKQKLLSQAGKEILIKAVVQAIPAYSMSCFKLPVTLCHEIEVLIRKFWWSNGSDDKKIHWVNWETLCQAKRKGGMGFRDLKAKYFPNGNVLDDNVKRNGSYAWKSILQSRSVLKSGSRRGIGNGSSVRIWGDNWLPRSSPGQVISPRNYFPADAKVSSLIDLPRRKWKERVINHVFLPLEASLILGIPLSLQAAQDKIIWPHTPSGIFSIRSAYHFLLTVHQGDTPSSSNNSTGPGLWNKIWDLPIPPKIRHFLWRASRDALPTKSNLRRRKVLVDPICDECHSSEEDIFHVIWNCPVAHQLWNNSPMFSQALIDRPSSFKDLFTLIMDSSSEELQCMFAIQAWLLWYHRNKGRAENVWDEIKWSPPFRGKWKINFNGAFSEGSQMAGIGVMVHDQSGSTRACLSQKINLPATPMEAEAQAARAAVYLARDLQLDSVEFEGDASGIITALNSRGPNFSTYGHIIEDILSEVRFLTWFCFSHVHRSANRAADMLAKKAFSISNKNLCLPPMPLDISHVILSDSILQ</sequence>
<protein>
    <recommendedName>
        <fullName evidence="9">Reverse transcriptase domain-containing protein</fullName>
    </recommendedName>
</protein>
<evidence type="ECO:0000259" key="5">
    <source>
        <dbReference type="Pfam" id="PF13456"/>
    </source>
</evidence>
<evidence type="ECO:0000313" key="8">
    <source>
        <dbReference type="EMBL" id="SPD28559.1"/>
    </source>
</evidence>
<feature type="compositionally biased region" description="Low complexity" evidence="1">
    <location>
        <begin position="61"/>
        <end position="76"/>
    </location>
</feature>
<evidence type="ECO:0000259" key="7">
    <source>
        <dbReference type="Pfam" id="PF14392"/>
    </source>
</evidence>
<feature type="compositionally biased region" description="Polar residues" evidence="1">
    <location>
        <begin position="543"/>
        <end position="555"/>
    </location>
</feature>
<feature type="domain" description="Zinc knuckle CX2CX4HX4C" evidence="7">
    <location>
        <begin position="456"/>
        <end position="503"/>
    </location>
</feature>
<feature type="region of interest" description="Disordered" evidence="1">
    <location>
        <begin position="538"/>
        <end position="585"/>
    </location>
</feature>
<feature type="domain" description="RNase H type-1" evidence="5">
    <location>
        <begin position="1760"/>
        <end position="1882"/>
    </location>
</feature>
<evidence type="ECO:0000259" key="3">
    <source>
        <dbReference type="Pfam" id="PF03372"/>
    </source>
</evidence>
<evidence type="ECO:0000259" key="6">
    <source>
        <dbReference type="Pfam" id="PF13966"/>
    </source>
</evidence>
<evidence type="ECO:0000256" key="1">
    <source>
        <dbReference type="SAM" id="MobiDB-lite"/>
    </source>
</evidence>
<feature type="domain" description="Endonuclease/exonuclease/phosphatase" evidence="3">
    <location>
        <begin position="663"/>
        <end position="881"/>
    </location>
</feature>
<dbReference type="Gene3D" id="3.60.10.10">
    <property type="entry name" value="Endonuclease/exonuclease/phosphatase"/>
    <property type="match status" value="1"/>
</dbReference>
<dbReference type="InterPro" id="IPR000477">
    <property type="entry name" value="RT_dom"/>
</dbReference>
<dbReference type="InterPro" id="IPR026960">
    <property type="entry name" value="RVT-Znf"/>
</dbReference>
<proteinExistence type="predicted"/>
<dbReference type="InterPro" id="IPR036691">
    <property type="entry name" value="Endo/exonu/phosph_ase_sf"/>
</dbReference>
<dbReference type="InterPro" id="IPR005135">
    <property type="entry name" value="Endo/exonuclease/phosphatase"/>
</dbReference>
<accession>A0A2N9IWN7</accession>
<dbReference type="GO" id="GO:0003676">
    <property type="term" value="F:nucleic acid binding"/>
    <property type="evidence" value="ECO:0007669"/>
    <property type="project" value="InterPro"/>
</dbReference>
<dbReference type="EMBL" id="OIVN01006237">
    <property type="protein sequence ID" value="SPD28559.1"/>
    <property type="molecule type" value="Genomic_DNA"/>
</dbReference>
<dbReference type="InterPro" id="IPR025836">
    <property type="entry name" value="Zn_knuckle_CX2CX4HX4C"/>
</dbReference>
<dbReference type="SUPFAM" id="SSF56672">
    <property type="entry name" value="DNA/RNA polymerases"/>
    <property type="match status" value="2"/>
</dbReference>
<dbReference type="SUPFAM" id="SSF53098">
    <property type="entry name" value="Ribonuclease H-like"/>
    <property type="match status" value="1"/>
</dbReference>
<dbReference type="InterPro" id="IPR002156">
    <property type="entry name" value="RNaseH_domain"/>
</dbReference>
<dbReference type="InterPro" id="IPR043502">
    <property type="entry name" value="DNA/RNA_pol_sf"/>
</dbReference>
<dbReference type="InterPro" id="IPR013103">
    <property type="entry name" value="RVT_2"/>
</dbReference>
<dbReference type="Pfam" id="PF07727">
    <property type="entry name" value="RVT_2"/>
    <property type="match status" value="1"/>
</dbReference>
<dbReference type="SUPFAM" id="SSF56219">
    <property type="entry name" value="DNase I-like"/>
    <property type="match status" value="1"/>
</dbReference>
<dbReference type="PANTHER" id="PTHR33116">
    <property type="entry name" value="REVERSE TRANSCRIPTASE ZINC-BINDING DOMAIN-CONTAINING PROTEIN-RELATED-RELATED"/>
    <property type="match status" value="1"/>
</dbReference>